<accession>A0ABR7N4B3</accession>
<reference evidence="2 3" key="1">
    <citation type="submission" date="2020-08" db="EMBL/GenBank/DDBJ databases">
        <title>Genome public.</title>
        <authorList>
            <person name="Liu C."/>
            <person name="Sun Q."/>
        </authorList>
    </citation>
    <scope>NUCLEOTIDE SEQUENCE [LARGE SCALE GENOMIC DNA]</scope>
    <source>
        <strain evidence="2 3">NSJ-37</strain>
    </source>
</reference>
<feature type="region of interest" description="Disordered" evidence="1">
    <location>
        <begin position="39"/>
        <end position="292"/>
    </location>
</feature>
<feature type="region of interest" description="Disordered" evidence="1">
    <location>
        <begin position="313"/>
        <end position="332"/>
    </location>
</feature>
<gene>
    <name evidence="2" type="ORF">H8704_12545</name>
</gene>
<proteinExistence type="predicted"/>
<feature type="compositionally biased region" description="Acidic residues" evidence="1">
    <location>
        <begin position="158"/>
        <end position="171"/>
    </location>
</feature>
<feature type="compositionally biased region" description="Acidic residues" evidence="1">
    <location>
        <begin position="182"/>
        <end position="200"/>
    </location>
</feature>
<evidence type="ECO:0000313" key="3">
    <source>
        <dbReference type="Proteomes" id="UP000606193"/>
    </source>
</evidence>
<protein>
    <submittedName>
        <fullName evidence="2">Uncharacterized protein</fullName>
    </submittedName>
</protein>
<feature type="region of interest" description="Disordered" evidence="1">
    <location>
        <begin position="1"/>
        <end position="22"/>
    </location>
</feature>
<comment type="caution">
    <text evidence="2">The sequence shown here is derived from an EMBL/GenBank/DDBJ whole genome shotgun (WGS) entry which is preliminary data.</text>
</comment>
<feature type="compositionally biased region" description="Acidic residues" evidence="1">
    <location>
        <begin position="106"/>
        <end position="115"/>
    </location>
</feature>
<dbReference type="EMBL" id="JACRSX010000022">
    <property type="protein sequence ID" value="MBC8563440.1"/>
    <property type="molecule type" value="Genomic_DNA"/>
</dbReference>
<name>A0ABR7N4B3_9FIRM</name>
<evidence type="ECO:0000313" key="2">
    <source>
        <dbReference type="EMBL" id="MBC8563440.1"/>
    </source>
</evidence>
<dbReference type="RefSeq" id="WP_249298488.1">
    <property type="nucleotide sequence ID" value="NZ_JACRSX010000022.1"/>
</dbReference>
<feature type="compositionally biased region" description="Acidic residues" evidence="1">
    <location>
        <begin position="228"/>
        <end position="245"/>
    </location>
</feature>
<organism evidence="2 3">
    <name type="scientific">Jutongia huaianensis</name>
    <dbReference type="NCBI Taxonomy" id="2763668"/>
    <lineage>
        <taxon>Bacteria</taxon>
        <taxon>Bacillati</taxon>
        <taxon>Bacillota</taxon>
        <taxon>Clostridia</taxon>
        <taxon>Lachnospirales</taxon>
        <taxon>Lachnospiraceae</taxon>
        <taxon>Jutongia</taxon>
    </lineage>
</organism>
<keyword evidence="3" id="KW-1185">Reference proteome</keyword>
<sequence length="561" mass="61399">MSEEDLKDVAGDAAEQDISEYENLENFVDLEDLSSLMDDDDFTDLEDLGDISDLDLDGDGILEDEAAQAQAEASLTEDDASDSAQAVSLDEPEQEMDYSDMASLDDLPDPSEIEDLGLFSDSGEQPDIPTPEIPEATSGGQPDIPTPEIPVATSGEASLDDMVGDFLDDLDASGGAAGQEVQPEEPVFDSLGAEENELSDVTDTSDMQKDSETETDGAVAPAGKAEPDEVPEPVLEEEPEEEAFGLDDILALEPEEENGQTDDMQALLEGLSEDDMPELPPEGSQEDIEKKPGLLKRLFGNIVTDEIAEAELAQKEKDKEDEAARQEAAEAAKEEKKAAKVAKAEEKAEAKKAKAEEKELKKAAKAEEKAQKKAEKEARKAEEAAQEELEVTGKLNKVGVSIVVILAAMFLATEISGTEIFSYKSTMKQAVSFFDDGRYTDAYREILGTDLKKKDQETYDKIITVMKVQRSLNSYENYDNMKYYPDALNALLVGLKKYDENIETARNLEVEKDVDSCKEKILTLLDEEYGLSEAQARELLSLKKDAYTDQVVKLGIQKKNS</sequence>
<dbReference type="Proteomes" id="UP000606193">
    <property type="component" value="Unassembled WGS sequence"/>
</dbReference>
<evidence type="ECO:0000256" key="1">
    <source>
        <dbReference type="SAM" id="MobiDB-lite"/>
    </source>
</evidence>
<feature type="compositionally biased region" description="Acidic residues" evidence="1">
    <location>
        <begin position="39"/>
        <end position="66"/>
    </location>
</feature>